<feature type="non-terminal residue" evidence="2">
    <location>
        <position position="1"/>
    </location>
</feature>
<name>A0A9N9NU06_9GLOM</name>
<organism evidence="2 3">
    <name type="scientific">Funneliformis caledonium</name>
    <dbReference type="NCBI Taxonomy" id="1117310"/>
    <lineage>
        <taxon>Eukaryota</taxon>
        <taxon>Fungi</taxon>
        <taxon>Fungi incertae sedis</taxon>
        <taxon>Mucoromycota</taxon>
        <taxon>Glomeromycotina</taxon>
        <taxon>Glomeromycetes</taxon>
        <taxon>Glomerales</taxon>
        <taxon>Glomeraceae</taxon>
        <taxon>Funneliformis</taxon>
    </lineage>
</organism>
<proteinExistence type="predicted"/>
<reference evidence="2" key="1">
    <citation type="submission" date="2021-06" db="EMBL/GenBank/DDBJ databases">
        <authorList>
            <person name="Kallberg Y."/>
            <person name="Tangrot J."/>
            <person name="Rosling A."/>
        </authorList>
    </citation>
    <scope>NUCLEOTIDE SEQUENCE</scope>
    <source>
        <strain evidence="2">UK204</strain>
    </source>
</reference>
<keyword evidence="3" id="KW-1185">Reference proteome</keyword>
<comment type="caution">
    <text evidence="2">The sequence shown here is derived from an EMBL/GenBank/DDBJ whole genome shotgun (WGS) entry which is preliminary data.</text>
</comment>
<dbReference type="EMBL" id="CAJVPQ010023970">
    <property type="protein sequence ID" value="CAG8763869.1"/>
    <property type="molecule type" value="Genomic_DNA"/>
</dbReference>
<protein>
    <submittedName>
        <fullName evidence="2">6152_t:CDS:1</fullName>
    </submittedName>
</protein>
<evidence type="ECO:0000313" key="3">
    <source>
        <dbReference type="Proteomes" id="UP000789570"/>
    </source>
</evidence>
<keyword evidence="1" id="KW-0175">Coiled coil</keyword>
<feature type="non-terminal residue" evidence="2">
    <location>
        <position position="59"/>
    </location>
</feature>
<evidence type="ECO:0000313" key="2">
    <source>
        <dbReference type="EMBL" id="CAG8763869.1"/>
    </source>
</evidence>
<accession>A0A9N9NU06</accession>
<gene>
    <name evidence="2" type="ORF">FCALED_LOCUS17095</name>
</gene>
<evidence type="ECO:0000256" key="1">
    <source>
        <dbReference type="SAM" id="Coils"/>
    </source>
</evidence>
<sequence>FETIFDVEYLLIKIDTEVIELWKYIIERNELNDENEQYKEEKEVQNSLQYSKYASTNKK</sequence>
<feature type="coiled-coil region" evidence="1">
    <location>
        <begin position="21"/>
        <end position="48"/>
    </location>
</feature>
<dbReference type="Proteomes" id="UP000789570">
    <property type="component" value="Unassembled WGS sequence"/>
</dbReference>
<dbReference type="AlphaFoldDB" id="A0A9N9NU06"/>